<feature type="compositionally biased region" description="Low complexity" evidence="1">
    <location>
        <begin position="97"/>
        <end position="117"/>
    </location>
</feature>
<feature type="domain" description="Zinc finger/thioredoxin putative" evidence="3">
    <location>
        <begin position="1"/>
        <end position="36"/>
    </location>
</feature>
<dbReference type="InterPro" id="IPR047676">
    <property type="entry name" value="FxLYD_dom"/>
</dbReference>
<evidence type="ECO:0000259" key="3">
    <source>
        <dbReference type="Pfam" id="PF13717"/>
    </source>
</evidence>
<name>A0A2T4I2W2_9SPHN</name>
<dbReference type="InterPro" id="IPR011723">
    <property type="entry name" value="Znf/thioredoxin_put"/>
</dbReference>
<evidence type="ECO:0000313" key="5">
    <source>
        <dbReference type="Proteomes" id="UP000241206"/>
    </source>
</evidence>
<accession>A0A2T4I2W2</accession>
<proteinExistence type="predicted"/>
<gene>
    <name evidence="4" type="ORF">CV103_08765</name>
</gene>
<protein>
    <recommendedName>
        <fullName evidence="3">Zinc finger/thioredoxin putative domain-containing protein</fullName>
    </recommendedName>
</protein>
<keyword evidence="2" id="KW-0472">Membrane</keyword>
<evidence type="ECO:0000256" key="2">
    <source>
        <dbReference type="SAM" id="Phobius"/>
    </source>
</evidence>
<dbReference type="Proteomes" id="UP000241206">
    <property type="component" value="Unassembled WGS sequence"/>
</dbReference>
<comment type="caution">
    <text evidence="4">The sequence shown here is derived from an EMBL/GenBank/DDBJ whole genome shotgun (WGS) entry which is preliminary data.</text>
</comment>
<sequence length="288" mass="29920">MILICPACNTRYLVPDTAIGPEGRQVRCASCRHSWFQEAPALAAREEAAPEPVLAQAAAEAAPAGDAGADEPAAATAHPFPAAAAPGEPAPEPAAPPSFAAGARAPQAEPADAPAADPVTVYGEDEAAAEPDGFDPFAHQPPFTPRRNPAKLWTLVAVIAAVLMLAATGALVAFGPPDIAQRIGLARASEGVPLIIESTRTPERRPMASGNELFSVTGRITNPTDQVQPVPDIRANLLDAQDRVVFAWTIARPIARLQPGQSVDFNGAVLDVPQNAKNLDLSLDAPTR</sequence>
<evidence type="ECO:0000256" key="1">
    <source>
        <dbReference type="SAM" id="MobiDB-lite"/>
    </source>
</evidence>
<keyword evidence="2" id="KW-1133">Transmembrane helix</keyword>
<feature type="transmembrane region" description="Helical" evidence="2">
    <location>
        <begin position="152"/>
        <end position="174"/>
    </location>
</feature>
<evidence type="ECO:0000313" key="4">
    <source>
        <dbReference type="EMBL" id="PTD23395.1"/>
    </source>
</evidence>
<feature type="region of interest" description="Disordered" evidence="1">
    <location>
        <begin position="53"/>
        <end position="117"/>
    </location>
</feature>
<keyword evidence="5" id="KW-1185">Reference proteome</keyword>
<dbReference type="NCBIfam" id="NF038353">
    <property type="entry name" value="FxLYD_dom"/>
    <property type="match status" value="1"/>
</dbReference>
<dbReference type="RefSeq" id="WP_107394672.1">
    <property type="nucleotide sequence ID" value="NZ_PHHF01000039.1"/>
</dbReference>
<dbReference type="Pfam" id="PF13717">
    <property type="entry name" value="Zn_ribbon_4"/>
    <property type="match status" value="1"/>
</dbReference>
<reference evidence="4 5" key="1">
    <citation type="submission" date="2017-11" db="EMBL/GenBank/DDBJ databases">
        <title>Sphingomonas oleivorans sp. nov., isolated from oil-contaminated soil.</title>
        <authorList>
            <person name="Wang L."/>
            <person name="Chen L."/>
        </authorList>
    </citation>
    <scope>NUCLEOTIDE SEQUENCE [LARGE SCALE GENOMIC DNA]</scope>
    <source>
        <strain evidence="4 5">K101</strain>
    </source>
</reference>
<dbReference type="NCBIfam" id="TIGR02098">
    <property type="entry name" value="MJ0042_CXXC"/>
    <property type="match status" value="1"/>
</dbReference>
<dbReference type="EMBL" id="PHHF01000039">
    <property type="protein sequence ID" value="PTD23395.1"/>
    <property type="molecule type" value="Genomic_DNA"/>
</dbReference>
<feature type="compositionally biased region" description="Low complexity" evidence="1">
    <location>
        <begin position="53"/>
        <end position="87"/>
    </location>
</feature>
<dbReference type="AlphaFoldDB" id="A0A2T4I2W2"/>
<keyword evidence="2" id="KW-0812">Transmembrane</keyword>
<organism evidence="4 5">
    <name type="scientific">Edaphosphingomonas fennica</name>
    <dbReference type="NCBI Taxonomy" id="114404"/>
    <lineage>
        <taxon>Bacteria</taxon>
        <taxon>Pseudomonadati</taxon>
        <taxon>Pseudomonadota</taxon>
        <taxon>Alphaproteobacteria</taxon>
        <taxon>Sphingomonadales</taxon>
        <taxon>Rhizorhabdaceae</taxon>
        <taxon>Edaphosphingomonas</taxon>
    </lineage>
</organism>